<feature type="signal peptide" evidence="1">
    <location>
        <begin position="1"/>
        <end position="16"/>
    </location>
</feature>
<organism evidence="2 3">
    <name type="scientific">Cimex lectularius</name>
    <name type="common">Bed bug</name>
    <name type="synonym">Acanthia lectularia</name>
    <dbReference type="NCBI Taxonomy" id="79782"/>
    <lineage>
        <taxon>Eukaryota</taxon>
        <taxon>Metazoa</taxon>
        <taxon>Ecdysozoa</taxon>
        <taxon>Arthropoda</taxon>
        <taxon>Hexapoda</taxon>
        <taxon>Insecta</taxon>
        <taxon>Pterygota</taxon>
        <taxon>Neoptera</taxon>
        <taxon>Paraneoptera</taxon>
        <taxon>Hemiptera</taxon>
        <taxon>Heteroptera</taxon>
        <taxon>Panheteroptera</taxon>
        <taxon>Cimicomorpha</taxon>
        <taxon>Cimicidae</taxon>
        <taxon>Cimex</taxon>
    </lineage>
</organism>
<dbReference type="AlphaFoldDB" id="A0A8I6SBP0"/>
<keyword evidence="3" id="KW-1185">Reference proteome</keyword>
<dbReference type="Proteomes" id="UP000494040">
    <property type="component" value="Unassembled WGS sequence"/>
</dbReference>
<protein>
    <submittedName>
        <fullName evidence="2">Uncharacterized protein</fullName>
    </submittedName>
</protein>
<evidence type="ECO:0000256" key="1">
    <source>
        <dbReference type="SAM" id="SignalP"/>
    </source>
</evidence>
<proteinExistence type="predicted"/>
<evidence type="ECO:0000313" key="3">
    <source>
        <dbReference type="Proteomes" id="UP000494040"/>
    </source>
</evidence>
<reference evidence="2" key="1">
    <citation type="submission" date="2022-01" db="UniProtKB">
        <authorList>
            <consortium name="EnsemblMetazoa"/>
        </authorList>
    </citation>
    <scope>IDENTIFICATION</scope>
</reference>
<feature type="chain" id="PRO_5035199646" evidence="1">
    <location>
        <begin position="17"/>
        <end position="317"/>
    </location>
</feature>
<dbReference type="KEGG" id="clec:106673762"/>
<name>A0A8I6SBP0_CIMLE</name>
<dbReference type="OrthoDB" id="6646895at2759"/>
<accession>A0A8I6SBP0</accession>
<dbReference type="EnsemblMetazoa" id="XM_014405991.2">
    <property type="protein sequence ID" value="XP_014261477.1"/>
    <property type="gene ID" value="LOC106673762"/>
</dbReference>
<evidence type="ECO:0000313" key="2">
    <source>
        <dbReference type="EnsemblMetazoa" id="XP_014261477.1"/>
    </source>
</evidence>
<dbReference type="RefSeq" id="XP_014261477.1">
    <property type="nucleotide sequence ID" value="XM_014405991.2"/>
</dbReference>
<dbReference type="GeneID" id="106673762"/>
<keyword evidence="1" id="KW-0732">Signal</keyword>
<sequence>MIAIMLCTLIYTVVRTEEDLFIQWGQNSAVINFNGNHYIGIWLSSDRLVTRYTYFFGLSFHFVNTKTRVWLGIDPNVEYEIQELIPHPEFNKHYKKGVFVLSFVPTANYCIIKVNRIFKPMEYLASYFLMDRRKDWPIQIIDSDLEEVLDDMEEKRQLVTVVNLPTKQVKPVPFSLEGNLLPFNECMKEICDKSSKSEMCTTLKTISEISVDRYRCLKLLKGACSQFTFYVTLNFTNLGMGNLCMDEILGYSSFDNHFHFILSHGLGITSGTCDKRILGVTKILNAIFSTILVLHYYSYCINTCHAVSLINIVYQFF</sequence>